<dbReference type="GO" id="GO:0008893">
    <property type="term" value="F:guanosine-3',5'-bis(diphosphate) 3'-diphosphatase activity"/>
    <property type="evidence" value="ECO:0007669"/>
    <property type="project" value="TreeGrafter"/>
</dbReference>
<dbReference type="STRING" id="1208324.P73_0055"/>
<keyword evidence="7" id="KW-1185">Reference proteome</keyword>
<accession>A0A0B5DU67</accession>
<feature type="domain" description="Nudix hydrolase" evidence="5">
    <location>
        <begin position="8"/>
        <end position="151"/>
    </location>
</feature>
<comment type="cofactor">
    <cofactor evidence="2">
        <name>Mg(2+)</name>
        <dbReference type="ChEBI" id="CHEBI:18420"/>
    </cofactor>
</comment>
<dbReference type="KEGG" id="cid:P73_0055"/>
<reference evidence="6 7" key="1">
    <citation type="journal article" date="2014" name="Int. J. Syst. Evol. Microbiol.">
        <title>Celeribacter indicus sp. nov., a polycyclic aromatic hydrocarbon-degrading bacterium from deep-sea sediment and reclassification of Huaishuia halophila as Celeribacter halophilus comb. nov.</title>
        <authorList>
            <person name="Lai Q."/>
            <person name="Cao J."/>
            <person name="Yuan J."/>
            <person name="Li F."/>
            <person name="Shao Z."/>
        </authorList>
    </citation>
    <scope>NUCLEOTIDE SEQUENCE [LARGE SCALE GENOMIC DNA]</scope>
    <source>
        <strain evidence="6">P73</strain>
    </source>
</reference>
<dbReference type="OrthoDB" id="9816040at2"/>
<dbReference type="GO" id="GO:0019693">
    <property type="term" value="P:ribose phosphate metabolic process"/>
    <property type="evidence" value="ECO:0007669"/>
    <property type="project" value="TreeGrafter"/>
</dbReference>
<comment type="cofactor">
    <cofactor evidence="4">
        <name>a divalent metal cation</name>
        <dbReference type="ChEBI" id="CHEBI:60240"/>
    </cofactor>
</comment>
<dbReference type="Gene3D" id="3.90.79.10">
    <property type="entry name" value="Nucleoside Triphosphate Pyrophosphohydrolase"/>
    <property type="match status" value="1"/>
</dbReference>
<dbReference type="NCBIfam" id="NF001936">
    <property type="entry name" value="PRK00714.1-3"/>
    <property type="match status" value="1"/>
</dbReference>
<dbReference type="PRINTS" id="PR00502">
    <property type="entry name" value="NUDIXFAMILY"/>
</dbReference>
<dbReference type="InterPro" id="IPR015797">
    <property type="entry name" value="NUDIX_hydrolase-like_dom_sf"/>
</dbReference>
<dbReference type="GO" id="GO:0034432">
    <property type="term" value="F:bis(5'-adenosyl)-pentaphosphatase activity"/>
    <property type="evidence" value="ECO:0007669"/>
    <property type="project" value="TreeGrafter"/>
</dbReference>
<dbReference type="InterPro" id="IPR020476">
    <property type="entry name" value="Nudix_hydrolase"/>
</dbReference>
<dbReference type="NCBIfam" id="NF001938">
    <property type="entry name" value="PRK00714.1-5"/>
    <property type="match status" value="1"/>
</dbReference>
<dbReference type="AlphaFoldDB" id="A0A0B5DU67"/>
<feature type="short sequence motif" description="Nudix box" evidence="4">
    <location>
        <begin position="41"/>
        <end position="62"/>
    </location>
</feature>
<evidence type="ECO:0000256" key="4">
    <source>
        <dbReference type="HAMAP-Rule" id="MF_00298"/>
    </source>
</evidence>
<dbReference type="HOGENOM" id="CLU_087195_3_0_5"/>
<dbReference type="CDD" id="cd03671">
    <property type="entry name" value="NUDIX_Ap4A_hydrolase_plant_like"/>
    <property type="match status" value="1"/>
</dbReference>
<organism evidence="6 7">
    <name type="scientific">Celeribacter indicus</name>
    <dbReference type="NCBI Taxonomy" id="1208324"/>
    <lineage>
        <taxon>Bacteria</taxon>
        <taxon>Pseudomonadati</taxon>
        <taxon>Pseudomonadota</taxon>
        <taxon>Alphaproteobacteria</taxon>
        <taxon>Rhodobacterales</taxon>
        <taxon>Roseobacteraceae</taxon>
        <taxon>Celeribacter</taxon>
    </lineage>
</organism>
<dbReference type="InterPro" id="IPR000086">
    <property type="entry name" value="NUDIX_hydrolase_dom"/>
</dbReference>
<comment type="function">
    <text evidence="4">Accelerates the degradation of transcripts by removing pyrophosphate from the 5'-end of triphosphorylated RNA, leading to a more labile monophosphorylated state that can stimulate subsequent ribonuclease cleavage.</text>
</comment>
<gene>
    <name evidence="4" type="primary">rppH</name>
    <name evidence="4" type="synonym">nudH</name>
    <name evidence="6" type="ORF">P73_0055</name>
</gene>
<evidence type="ECO:0000313" key="7">
    <source>
        <dbReference type="Proteomes" id="UP000031521"/>
    </source>
</evidence>
<evidence type="ECO:0000256" key="1">
    <source>
        <dbReference type="ARBA" id="ARBA00001936"/>
    </source>
</evidence>
<dbReference type="PANTHER" id="PTHR11839:SF22">
    <property type="entry name" value="NUDIX HYDROLASE 26, CHLOROPLASTIC"/>
    <property type="match status" value="1"/>
</dbReference>
<protein>
    <recommendedName>
        <fullName evidence="4">RNA pyrophosphohydrolase</fullName>
        <ecNumber evidence="4">3.6.1.-</ecNumber>
    </recommendedName>
    <alternativeName>
        <fullName evidence="4">(Di)nucleoside polyphosphate hydrolase</fullName>
    </alternativeName>
</protein>
<name>A0A0B5DU67_9RHOB</name>
<dbReference type="InterPro" id="IPR022927">
    <property type="entry name" value="RppH"/>
</dbReference>
<comment type="similarity">
    <text evidence="4">Belongs to the Nudix hydrolase family. RppH subfamily.</text>
</comment>
<dbReference type="PROSITE" id="PS51462">
    <property type="entry name" value="NUDIX"/>
    <property type="match status" value="1"/>
</dbReference>
<keyword evidence="3 4" id="KW-0378">Hydrolase</keyword>
<evidence type="ECO:0000313" key="6">
    <source>
        <dbReference type="EMBL" id="AJE44770.1"/>
    </source>
</evidence>
<dbReference type="HAMAP" id="MF_00298">
    <property type="entry name" value="Nudix_RppH"/>
    <property type="match status" value="1"/>
</dbReference>
<evidence type="ECO:0000259" key="5">
    <source>
        <dbReference type="PROSITE" id="PS51462"/>
    </source>
</evidence>
<dbReference type="SUPFAM" id="SSF55811">
    <property type="entry name" value="Nudix"/>
    <property type="match status" value="1"/>
</dbReference>
<evidence type="ECO:0000256" key="3">
    <source>
        <dbReference type="ARBA" id="ARBA00022801"/>
    </source>
</evidence>
<dbReference type="Pfam" id="PF00293">
    <property type="entry name" value="NUDIX"/>
    <property type="match status" value="1"/>
</dbReference>
<comment type="cofactor">
    <cofactor evidence="1">
        <name>Mn(2+)</name>
        <dbReference type="ChEBI" id="CHEBI:29035"/>
    </cofactor>
</comment>
<dbReference type="RefSeq" id="WP_043867955.1">
    <property type="nucleotide sequence ID" value="NZ_CP004393.1"/>
</dbReference>
<dbReference type="NCBIfam" id="NF001937">
    <property type="entry name" value="PRK00714.1-4"/>
    <property type="match status" value="1"/>
</dbReference>
<dbReference type="PROSITE" id="PS00893">
    <property type="entry name" value="NUDIX_BOX"/>
    <property type="match status" value="1"/>
</dbReference>
<proteinExistence type="inferred from homology"/>
<dbReference type="PANTHER" id="PTHR11839">
    <property type="entry name" value="UDP/ADP-SUGAR PYROPHOSPHATASE"/>
    <property type="match status" value="1"/>
</dbReference>
<dbReference type="InterPro" id="IPR020084">
    <property type="entry name" value="NUDIX_hydrolase_CS"/>
</dbReference>
<dbReference type="Proteomes" id="UP000031521">
    <property type="component" value="Chromosome"/>
</dbReference>
<dbReference type="GO" id="GO:0006753">
    <property type="term" value="P:nucleoside phosphate metabolic process"/>
    <property type="evidence" value="ECO:0007669"/>
    <property type="project" value="TreeGrafter"/>
</dbReference>
<evidence type="ECO:0000256" key="2">
    <source>
        <dbReference type="ARBA" id="ARBA00001946"/>
    </source>
</evidence>
<dbReference type="EMBL" id="CP004393">
    <property type="protein sequence ID" value="AJE44770.1"/>
    <property type="molecule type" value="Genomic_DNA"/>
</dbReference>
<dbReference type="EC" id="3.6.1.-" evidence="4"/>
<sequence>MTEFSDLPYRPCVGIVLTDGEGRIFVGERIDTPGAWQMPQGGIDAGEEPQEAALRELGEEIGLGSEQVEVLARTADWLTYDLPDHLLGKVWNGKYKGQRQLWFLLRLTGPEEAIDIATDHPEFSRWKWTDRAGLLSDIVPFKRDIYEEIVREFSASLA</sequence>